<evidence type="ECO:0000313" key="4">
    <source>
        <dbReference type="WBParaSite" id="nOo.2.0.1.t00828-RA"/>
    </source>
</evidence>
<dbReference type="InterPro" id="IPR049163">
    <property type="entry name" value="Pif1-like_2B_dom"/>
</dbReference>
<dbReference type="AlphaFoldDB" id="A0A182DYS5"/>
<evidence type="ECO:0000313" key="2">
    <source>
        <dbReference type="EMBL" id="VDK62915.1"/>
    </source>
</evidence>
<organism evidence="4">
    <name type="scientific">Onchocerca ochengi</name>
    <name type="common">Filarial nematode worm</name>
    <dbReference type="NCBI Taxonomy" id="42157"/>
    <lineage>
        <taxon>Eukaryota</taxon>
        <taxon>Metazoa</taxon>
        <taxon>Ecdysozoa</taxon>
        <taxon>Nematoda</taxon>
        <taxon>Chromadorea</taxon>
        <taxon>Rhabditida</taxon>
        <taxon>Spirurina</taxon>
        <taxon>Spiruromorpha</taxon>
        <taxon>Filarioidea</taxon>
        <taxon>Onchocercidae</taxon>
        <taxon>Onchocerca</taxon>
    </lineage>
</organism>
<reference evidence="4" key="1">
    <citation type="submission" date="2016-06" db="UniProtKB">
        <authorList>
            <consortium name="WormBaseParasite"/>
        </authorList>
    </citation>
    <scope>IDENTIFICATION</scope>
</reference>
<dbReference type="Proteomes" id="UP000271087">
    <property type="component" value="Unassembled WGS sequence"/>
</dbReference>
<dbReference type="STRING" id="42157.A0A182DYS5"/>
<accession>A0A182DYS5</accession>
<feature type="domain" description="DNA helicase Pif1-like 2B" evidence="1">
    <location>
        <begin position="14"/>
        <end position="57"/>
    </location>
</feature>
<dbReference type="GO" id="GO:0005657">
    <property type="term" value="C:replication fork"/>
    <property type="evidence" value="ECO:0007669"/>
    <property type="project" value="TreeGrafter"/>
</dbReference>
<evidence type="ECO:0000259" key="1">
    <source>
        <dbReference type="Pfam" id="PF21530"/>
    </source>
</evidence>
<protein>
    <submittedName>
        <fullName evidence="4">ATP-dependent DNA helicase</fullName>
    </submittedName>
</protein>
<evidence type="ECO:0000313" key="3">
    <source>
        <dbReference type="Proteomes" id="UP000271087"/>
    </source>
</evidence>
<sequence length="176" mass="19895">MEADEAVPHQIEDLNPIDLPRMPPHVLQLKIGVPIIMLRNINQPKLCNGMRFAVKKLMNNVEATILAGSLKDEAVLILRIPMIPMDMLFQFKQLQFPIRLAFAFIINKAHDVGELYTRSTKGHVSQHSFKKKIQIFTAKTLQFTDKRQESMAATATVRIPGFGSSKRHYGSNNSSI</sequence>
<keyword evidence="3" id="KW-1185">Reference proteome</keyword>
<dbReference type="PANTHER" id="PTHR23274">
    <property type="entry name" value="DNA HELICASE-RELATED"/>
    <property type="match status" value="1"/>
</dbReference>
<reference evidence="2 3" key="2">
    <citation type="submission" date="2018-08" db="EMBL/GenBank/DDBJ databases">
        <authorList>
            <person name="Laetsch R D."/>
            <person name="Stevens L."/>
            <person name="Kumar S."/>
            <person name="Blaxter L. M."/>
        </authorList>
    </citation>
    <scope>NUCLEOTIDE SEQUENCE [LARGE SCALE GENOMIC DNA]</scope>
</reference>
<dbReference type="Pfam" id="PF21530">
    <property type="entry name" value="Pif1_2B_dom"/>
    <property type="match status" value="1"/>
</dbReference>
<dbReference type="OrthoDB" id="9997116at2759"/>
<dbReference type="WBParaSite" id="nOo.2.0.1.t00828-RA">
    <property type="protein sequence ID" value="nOo.2.0.1.t00828-RA"/>
    <property type="gene ID" value="nOo.2.0.1.g00828"/>
</dbReference>
<proteinExistence type="predicted"/>
<dbReference type="PANTHER" id="PTHR23274:SF51">
    <property type="entry name" value="OS03G0423850 PROTEIN"/>
    <property type="match status" value="1"/>
</dbReference>
<dbReference type="GO" id="GO:0006260">
    <property type="term" value="P:DNA replication"/>
    <property type="evidence" value="ECO:0007669"/>
    <property type="project" value="TreeGrafter"/>
</dbReference>
<dbReference type="EMBL" id="UYRW01000089">
    <property type="protein sequence ID" value="VDK62915.1"/>
    <property type="molecule type" value="Genomic_DNA"/>
</dbReference>
<name>A0A182DYS5_ONCOC</name>
<gene>
    <name evidence="2" type="ORF">NOO_LOCUS828</name>
</gene>